<dbReference type="RefSeq" id="WP_344311165.1">
    <property type="nucleotide sequence ID" value="NZ_BAAANY010000010.1"/>
</dbReference>
<gene>
    <name evidence="3" type="ORF">GCM10009765_32960</name>
</gene>
<keyword evidence="2" id="KW-0812">Transmembrane</keyword>
<feature type="transmembrane region" description="Helical" evidence="2">
    <location>
        <begin position="54"/>
        <end position="74"/>
    </location>
</feature>
<sequence>MADVLVRPGESATDGDGHSHQPALSYGIGGPPWGWRLGSTVTGRRGLPALMVRHSWLAPMAVLFCMLASVGWVLSHDPADTQPDPFGQCLFRSLTGLDCPGCGGTRMVWYLLHGQIVQAARFHLFALVSIPIVVYAYVAWAAKRMFGWRIPTWRPGNRFWIGFAVVGILYLVVRNLPFEPFLYFRV</sequence>
<comment type="caution">
    <text evidence="3">The sequence shown here is derived from an EMBL/GenBank/DDBJ whole genome shotgun (WGS) entry which is preliminary data.</text>
</comment>
<organism evidence="3 4">
    <name type="scientific">Fodinicola feengrottensis</name>
    <dbReference type="NCBI Taxonomy" id="435914"/>
    <lineage>
        <taxon>Bacteria</taxon>
        <taxon>Bacillati</taxon>
        <taxon>Actinomycetota</taxon>
        <taxon>Actinomycetes</taxon>
        <taxon>Mycobacteriales</taxon>
        <taxon>Fodinicola</taxon>
    </lineage>
</organism>
<evidence type="ECO:0000313" key="4">
    <source>
        <dbReference type="Proteomes" id="UP001500618"/>
    </source>
</evidence>
<dbReference type="Pfam" id="PF10825">
    <property type="entry name" value="DUF2752"/>
    <property type="match status" value="1"/>
</dbReference>
<keyword evidence="2" id="KW-1133">Transmembrane helix</keyword>
<name>A0ABP4T2M9_9ACTN</name>
<proteinExistence type="predicted"/>
<accession>A0ABP4T2M9</accession>
<dbReference type="Proteomes" id="UP001500618">
    <property type="component" value="Unassembled WGS sequence"/>
</dbReference>
<reference evidence="4" key="1">
    <citation type="journal article" date="2019" name="Int. J. Syst. Evol. Microbiol.">
        <title>The Global Catalogue of Microorganisms (GCM) 10K type strain sequencing project: providing services to taxonomists for standard genome sequencing and annotation.</title>
        <authorList>
            <consortium name="The Broad Institute Genomics Platform"/>
            <consortium name="The Broad Institute Genome Sequencing Center for Infectious Disease"/>
            <person name="Wu L."/>
            <person name="Ma J."/>
        </authorList>
    </citation>
    <scope>NUCLEOTIDE SEQUENCE [LARGE SCALE GENOMIC DNA]</scope>
    <source>
        <strain evidence="4">JCM 14718</strain>
    </source>
</reference>
<evidence type="ECO:0000313" key="3">
    <source>
        <dbReference type="EMBL" id="GAA1681292.1"/>
    </source>
</evidence>
<protein>
    <recommendedName>
        <fullName evidence="5">DUF2752 domain-containing protein</fullName>
    </recommendedName>
</protein>
<evidence type="ECO:0000256" key="1">
    <source>
        <dbReference type="SAM" id="MobiDB-lite"/>
    </source>
</evidence>
<dbReference type="EMBL" id="BAAANY010000010">
    <property type="protein sequence ID" value="GAA1681292.1"/>
    <property type="molecule type" value="Genomic_DNA"/>
</dbReference>
<feature type="transmembrane region" description="Helical" evidence="2">
    <location>
        <begin position="159"/>
        <end position="176"/>
    </location>
</feature>
<dbReference type="InterPro" id="IPR021215">
    <property type="entry name" value="DUF2752"/>
</dbReference>
<feature type="transmembrane region" description="Helical" evidence="2">
    <location>
        <begin position="116"/>
        <end position="138"/>
    </location>
</feature>
<evidence type="ECO:0008006" key="5">
    <source>
        <dbReference type="Google" id="ProtNLM"/>
    </source>
</evidence>
<evidence type="ECO:0000256" key="2">
    <source>
        <dbReference type="SAM" id="Phobius"/>
    </source>
</evidence>
<keyword evidence="2" id="KW-0472">Membrane</keyword>
<keyword evidence="4" id="KW-1185">Reference proteome</keyword>
<feature type="region of interest" description="Disordered" evidence="1">
    <location>
        <begin position="1"/>
        <end position="21"/>
    </location>
</feature>